<dbReference type="GO" id="GO:0044325">
    <property type="term" value="F:transmembrane transporter binding"/>
    <property type="evidence" value="ECO:0007669"/>
    <property type="project" value="TreeGrafter"/>
</dbReference>
<dbReference type="InterPro" id="IPR007110">
    <property type="entry name" value="Ig-like_dom"/>
</dbReference>
<dbReference type="GO" id="GO:0086091">
    <property type="term" value="P:regulation of heart rate by cardiac conduction"/>
    <property type="evidence" value="ECO:0007669"/>
    <property type="project" value="TreeGrafter"/>
</dbReference>
<evidence type="ECO:0000256" key="21">
    <source>
        <dbReference type="SAM" id="Phobius"/>
    </source>
</evidence>
<dbReference type="GO" id="GO:0001518">
    <property type="term" value="C:voltage-gated sodium channel complex"/>
    <property type="evidence" value="ECO:0007669"/>
    <property type="project" value="InterPro"/>
</dbReference>
<evidence type="ECO:0000256" key="6">
    <source>
        <dbReference type="ARBA" id="ARBA00022692"/>
    </source>
</evidence>
<dbReference type="InterPro" id="IPR003599">
    <property type="entry name" value="Ig_sub"/>
</dbReference>
<evidence type="ECO:0000256" key="2">
    <source>
        <dbReference type="ARBA" id="ARBA00010404"/>
    </source>
</evidence>
<evidence type="ECO:0000256" key="8">
    <source>
        <dbReference type="ARBA" id="ARBA00022882"/>
    </source>
</evidence>
<evidence type="ECO:0000256" key="4">
    <source>
        <dbReference type="ARBA" id="ARBA00022461"/>
    </source>
</evidence>
<evidence type="ECO:0000256" key="13">
    <source>
        <dbReference type="ARBA" id="ARBA00023157"/>
    </source>
</evidence>
<keyword evidence="13" id="KW-1015">Disulfide bond</keyword>
<name>A0A835ZSV2_SHEEP</name>
<evidence type="ECO:0000256" key="9">
    <source>
        <dbReference type="ARBA" id="ARBA00022989"/>
    </source>
</evidence>
<evidence type="ECO:0000313" key="24">
    <source>
        <dbReference type="EMBL" id="KAG5199551.1"/>
    </source>
</evidence>
<evidence type="ECO:0000256" key="12">
    <source>
        <dbReference type="ARBA" id="ARBA00023136"/>
    </source>
</evidence>
<feature type="compositionally biased region" description="Basic and acidic residues" evidence="20">
    <location>
        <begin position="176"/>
        <end position="186"/>
    </location>
</feature>
<keyword evidence="3" id="KW-0813">Transport</keyword>
<dbReference type="FunFam" id="2.60.40.10:FF:000375">
    <property type="entry name" value="Sodium channel beta 1 subunit"/>
    <property type="match status" value="1"/>
</dbReference>
<reference evidence="24 25" key="1">
    <citation type="submission" date="2020-12" db="EMBL/GenBank/DDBJ databases">
        <title>De novo assembly of Tibetan sheep genome.</title>
        <authorList>
            <person name="Li X."/>
        </authorList>
    </citation>
    <scope>NUCLEOTIDE SEQUENCE [LARGE SCALE GENOMIC DNA]</scope>
    <source>
        <tissue evidence="24">Heart</tissue>
    </source>
</reference>
<comment type="caution">
    <text evidence="24">The sequence shown here is derived from an EMBL/GenBank/DDBJ whole genome shotgun (WGS) entry which is preliminary data.</text>
</comment>
<dbReference type="Proteomes" id="UP000664991">
    <property type="component" value="Chromosome 15"/>
</dbReference>
<dbReference type="PROSITE" id="PS50835">
    <property type="entry name" value="IG_LIKE"/>
    <property type="match status" value="1"/>
</dbReference>
<dbReference type="Gene3D" id="2.60.40.10">
    <property type="entry name" value="Immunoglobulins"/>
    <property type="match status" value="1"/>
</dbReference>
<keyword evidence="7" id="KW-0732">Signal</keyword>
<evidence type="ECO:0000256" key="7">
    <source>
        <dbReference type="ARBA" id="ARBA00022729"/>
    </source>
</evidence>
<keyword evidence="17" id="KW-0393">Immunoglobulin domain</keyword>
<gene>
    <name evidence="24" type="ORF">JEQ12_006030</name>
</gene>
<dbReference type="InterPro" id="IPR036179">
    <property type="entry name" value="Ig-like_dom_sf"/>
</dbReference>
<evidence type="ECO:0000256" key="14">
    <source>
        <dbReference type="ARBA" id="ARBA00023180"/>
    </source>
</evidence>
<proteinExistence type="inferred from homology"/>
<evidence type="ECO:0000256" key="10">
    <source>
        <dbReference type="ARBA" id="ARBA00023053"/>
    </source>
</evidence>
<evidence type="ECO:0000256" key="15">
    <source>
        <dbReference type="ARBA" id="ARBA00023201"/>
    </source>
</evidence>
<dbReference type="SMART" id="SM00349">
    <property type="entry name" value="KRAB"/>
    <property type="match status" value="1"/>
</dbReference>
<dbReference type="EMBL" id="JAEMGP010000015">
    <property type="protein sequence ID" value="KAG5199551.1"/>
    <property type="molecule type" value="Genomic_DNA"/>
</dbReference>
<protein>
    <recommendedName>
        <fullName evidence="18">Sodium channel regulatory subunit beta-3</fullName>
    </recommendedName>
</protein>
<evidence type="ECO:0000256" key="17">
    <source>
        <dbReference type="ARBA" id="ARBA00023319"/>
    </source>
</evidence>
<keyword evidence="9 21" id="KW-1133">Transmembrane helix</keyword>
<evidence type="ECO:0000256" key="5">
    <source>
        <dbReference type="ARBA" id="ARBA00022475"/>
    </source>
</evidence>
<evidence type="ECO:0000256" key="16">
    <source>
        <dbReference type="ARBA" id="ARBA00023303"/>
    </source>
</evidence>
<comment type="subcellular location">
    <subcellularLocation>
        <location evidence="1">Cell membrane</location>
        <topology evidence="1">Single-pass type I membrane protein</topology>
    </subcellularLocation>
</comment>
<dbReference type="CDD" id="cd07765">
    <property type="entry name" value="KRAB_A-box"/>
    <property type="match status" value="1"/>
</dbReference>
<keyword evidence="4" id="KW-0894">Sodium channel</keyword>
<evidence type="ECO:0000256" key="19">
    <source>
        <dbReference type="ARBA" id="ARBA00049669"/>
    </source>
</evidence>
<dbReference type="GO" id="GO:0086005">
    <property type="term" value="P:ventricular cardiac muscle cell action potential"/>
    <property type="evidence" value="ECO:0007669"/>
    <property type="project" value="TreeGrafter"/>
</dbReference>
<evidence type="ECO:0000256" key="20">
    <source>
        <dbReference type="SAM" id="MobiDB-lite"/>
    </source>
</evidence>
<dbReference type="Pfam" id="PF01352">
    <property type="entry name" value="KRAB"/>
    <property type="match status" value="1"/>
</dbReference>
<dbReference type="GO" id="GO:0005272">
    <property type="term" value="F:sodium channel activity"/>
    <property type="evidence" value="ECO:0007669"/>
    <property type="project" value="UniProtKB-KW"/>
</dbReference>
<keyword evidence="12 21" id="KW-0472">Membrane</keyword>
<dbReference type="SUPFAM" id="SSF109640">
    <property type="entry name" value="KRAB domain (Kruppel-associated box)"/>
    <property type="match status" value="1"/>
</dbReference>
<keyword evidence="10" id="KW-0915">Sodium</keyword>
<dbReference type="InterPro" id="IPR001909">
    <property type="entry name" value="KRAB"/>
</dbReference>
<evidence type="ECO:0000256" key="1">
    <source>
        <dbReference type="ARBA" id="ARBA00004251"/>
    </source>
</evidence>
<keyword evidence="11" id="KW-0406">Ion transport</keyword>
<feature type="compositionally biased region" description="Acidic residues" evidence="20">
    <location>
        <begin position="161"/>
        <end position="175"/>
    </location>
</feature>
<keyword evidence="8" id="KW-0851">Voltage-gated channel</keyword>
<dbReference type="Pfam" id="PF07686">
    <property type="entry name" value="V-set"/>
    <property type="match status" value="1"/>
</dbReference>
<dbReference type="InterPro" id="IPR013106">
    <property type="entry name" value="Ig_V-set"/>
</dbReference>
<accession>A0A835ZSV2</accession>
<sequence length="488" mass="55423">MVTLQHLSIKNEMRDFPGGPVIKTLNFHCRRCRGGGGIVLVNHHCSVEVPVLQDPALPEERTPGNSEMVALLTALSQGLVTFKDVAVCFSQDQWSDLDPTQKEFYGEYVLEEDCGIVVSLSFPIPRLDELSHVREEEPLVPEPQEPEEPEILSFTYTGDRSDDEEERPEQEDLSLEDPHRSVSGDAEIHQTPDWEIVFEDDPVRLTERQFGTKISQIHPLILKDWDPVLEAQVVARLLPSDEKMPCFCLLSAETLSVAYSQILYHCVLPLSLLKQAKLTSEILFLTLKIETVGVCFPVCVEVPSETEAVQGNPMKLRCISCMKREEVEATTVVEWFYRPEGGKDFLIYEYRNGHQEVESPFQGRLQWNGSKDLQDVSITVLNVTLNDSGLYTCNVSREFEFEAHRPFVKTTRLIPLRVTEEAGEDFTSVVSEIMMYILLVFLTLWLLIEMIYCYRKVSKAEEAAQENASDYLAIPSENKENSAVPVEE</sequence>
<dbReference type="PROSITE" id="PS50805">
    <property type="entry name" value="KRAB"/>
    <property type="match status" value="1"/>
</dbReference>
<evidence type="ECO:0000256" key="18">
    <source>
        <dbReference type="ARBA" id="ARBA00044530"/>
    </source>
</evidence>
<organism evidence="24 25">
    <name type="scientific">Ovis aries</name>
    <name type="common">Sheep</name>
    <dbReference type="NCBI Taxonomy" id="9940"/>
    <lineage>
        <taxon>Eukaryota</taxon>
        <taxon>Metazoa</taxon>
        <taxon>Chordata</taxon>
        <taxon>Craniata</taxon>
        <taxon>Vertebrata</taxon>
        <taxon>Euteleostomi</taxon>
        <taxon>Mammalia</taxon>
        <taxon>Eutheria</taxon>
        <taxon>Laurasiatheria</taxon>
        <taxon>Artiodactyla</taxon>
        <taxon>Ruminantia</taxon>
        <taxon>Pecora</taxon>
        <taxon>Bovidae</taxon>
        <taxon>Caprinae</taxon>
        <taxon>Ovis</taxon>
    </lineage>
</organism>
<keyword evidence="14" id="KW-0325">Glycoprotein</keyword>
<feature type="transmembrane region" description="Helical" evidence="21">
    <location>
        <begin position="433"/>
        <end position="454"/>
    </location>
</feature>
<dbReference type="SUPFAM" id="SSF48726">
    <property type="entry name" value="Immunoglobulin"/>
    <property type="match status" value="1"/>
</dbReference>
<dbReference type="AlphaFoldDB" id="A0A835ZSV2"/>
<keyword evidence="15" id="KW-0739">Sodium transport</keyword>
<dbReference type="SMART" id="SM00409">
    <property type="entry name" value="IG"/>
    <property type="match status" value="1"/>
</dbReference>
<dbReference type="GO" id="GO:0019871">
    <property type="term" value="F:sodium channel inhibitor activity"/>
    <property type="evidence" value="ECO:0007669"/>
    <property type="project" value="TreeGrafter"/>
</dbReference>
<dbReference type="Gene3D" id="6.10.140.140">
    <property type="match status" value="1"/>
</dbReference>
<dbReference type="InterPro" id="IPR013783">
    <property type="entry name" value="Ig-like_fold"/>
</dbReference>
<feature type="region of interest" description="Disordered" evidence="20">
    <location>
        <begin position="157"/>
        <end position="186"/>
    </location>
</feature>
<keyword evidence="16" id="KW-0407">Ion channel</keyword>
<evidence type="ECO:0000256" key="11">
    <source>
        <dbReference type="ARBA" id="ARBA00023065"/>
    </source>
</evidence>
<evidence type="ECO:0000259" key="22">
    <source>
        <dbReference type="PROSITE" id="PS50805"/>
    </source>
</evidence>
<comment type="subunit">
    <text evidence="19">A voltage-gated sodium (Nav) channel consists of an ion-conducting pore-forming alpha subunit functional on its own that is regulated by one or more beta subunits. Forms homodimers and homotrimers. SCN3B is non-covalently associated with alpha subunits and induces the formation of alpha subunit oligomers, including trimers. Interacts with SCN5A/Nav1.5; regulatory subunit of SCN5A/Nav1.5. Interacts with SCN7A/Nav2.1; probable regulatory subunit of SCN7A/Nav2.1. Interacts with SCN10A; regulatory subunit of SCN10A/Nav1.8. Interacts with NFASC; probably involved in targeting the sodium channels to the nodes of Ranvier.</text>
</comment>
<dbReference type="InterPro" id="IPR036051">
    <property type="entry name" value="KRAB_dom_sf"/>
</dbReference>
<dbReference type="PANTHER" id="PTHR10546:SF1">
    <property type="entry name" value="SODIUM CHANNEL SUBUNIT BETA-3"/>
    <property type="match status" value="1"/>
</dbReference>
<evidence type="ECO:0000313" key="25">
    <source>
        <dbReference type="Proteomes" id="UP000664991"/>
    </source>
</evidence>
<dbReference type="InterPro" id="IPR027098">
    <property type="entry name" value="Na_channel_b1/b3"/>
</dbReference>
<feature type="domain" description="Ig-like" evidence="23">
    <location>
        <begin position="297"/>
        <end position="396"/>
    </location>
</feature>
<evidence type="ECO:0000256" key="3">
    <source>
        <dbReference type="ARBA" id="ARBA00022448"/>
    </source>
</evidence>
<evidence type="ECO:0000259" key="23">
    <source>
        <dbReference type="PROSITE" id="PS50835"/>
    </source>
</evidence>
<feature type="domain" description="KRAB" evidence="22">
    <location>
        <begin position="80"/>
        <end position="151"/>
    </location>
</feature>
<keyword evidence="5" id="KW-1003">Cell membrane</keyword>
<keyword evidence="6 21" id="KW-0812">Transmembrane</keyword>
<dbReference type="GO" id="GO:0006355">
    <property type="term" value="P:regulation of DNA-templated transcription"/>
    <property type="evidence" value="ECO:0007669"/>
    <property type="project" value="InterPro"/>
</dbReference>
<comment type="similarity">
    <text evidence="2">Belongs to the sodium channel auxiliary subunit SCN3B (TC 8.A.17) family.</text>
</comment>
<dbReference type="PANTHER" id="PTHR10546">
    <property type="entry name" value="SODIUM CHANNEL SUBUNIT BETA-1 AND 3"/>
    <property type="match status" value="1"/>
</dbReference>